<dbReference type="KEGG" id="zmp:Zymop_1054"/>
<feature type="region of interest" description="Disordered" evidence="1">
    <location>
        <begin position="271"/>
        <end position="296"/>
    </location>
</feature>
<feature type="compositionally biased region" description="Polar residues" evidence="1">
    <location>
        <begin position="39"/>
        <end position="48"/>
    </location>
</feature>
<protein>
    <submittedName>
        <fullName evidence="2">Uncharacterized protein</fullName>
    </submittedName>
</protein>
<dbReference type="EMBL" id="CP002865">
    <property type="protein sequence ID" value="AEI37950.1"/>
    <property type="molecule type" value="Genomic_DNA"/>
</dbReference>
<feature type="compositionally biased region" description="Basic and acidic residues" evidence="1">
    <location>
        <begin position="271"/>
        <end position="284"/>
    </location>
</feature>
<evidence type="ECO:0000313" key="3">
    <source>
        <dbReference type="Proteomes" id="UP000000491"/>
    </source>
</evidence>
<dbReference type="Proteomes" id="UP000000491">
    <property type="component" value="Chromosome"/>
</dbReference>
<proteinExistence type="predicted"/>
<dbReference type="RefSeq" id="WP_013934345.1">
    <property type="nucleotide sequence ID" value="NC_015709.1"/>
</dbReference>
<sequence>MLEFLTLLLAQPVQDGKLSTVSDKIESSVSGKNAAPLSVMQSSQSNTRPAPILDSSEPDSSLFKVPTTTATTTAPIQPSSQPQGQGDEHLVQVDSSKGFQSFMADSRGIIANAPSREAVMCRLNEKGPALVVQAVGLKDRKGLLRIDLYPPTEDDFMADEEDLAAAHKIFRRQEKIIPQEGLVKICVRVPKAGTYAISLTHDRDANHRVTVSEDGVGVPTNPPHLLHEPRLNESLVNVGPGVTIIPVRFSYRRGLLSFAPLRKKDTIDYKASVDYKTPPDKDPKNVSYKKMSQPEG</sequence>
<name>F8ETC5_ZYMMT</name>
<dbReference type="InterPro" id="IPR018673">
    <property type="entry name" value="DUF2141"/>
</dbReference>
<evidence type="ECO:0000313" key="2">
    <source>
        <dbReference type="EMBL" id="AEI37950.1"/>
    </source>
</evidence>
<organism evidence="2 3">
    <name type="scientific">Zymomonas mobilis subsp. pomaceae (strain ATCC 29192 / DSM 22645 / JCM 10191 / CCUG 17912 / NBRC 13757 / NCIMB 11200 / NRRL B-4491 / Barker I)</name>
    <dbReference type="NCBI Taxonomy" id="579138"/>
    <lineage>
        <taxon>Bacteria</taxon>
        <taxon>Pseudomonadati</taxon>
        <taxon>Pseudomonadota</taxon>
        <taxon>Alphaproteobacteria</taxon>
        <taxon>Sphingomonadales</taxon>
        <taxon>Zymomonadaceae</taxon>
        <taxon>Zymomonas</taxon>
    </lineage>
</organism>
<reference evidence="2 3" key="1">
    <citation type="journal article" date="2011" name="J. Bacteriol.">
        <title>Genome sequence of the ethanol-producing Zymomonas mobilis subsp. pomaceae lectotype strain ATCC 29192.</title>
        <authorList>
            <person name="Kouvelis V.N."/>
            <person name="Davenport K.W."/>
            <person name="Brettin T.S."/>
            <person name="Bruce D."/>
            <person name="Detter C."/>
            <person name="Han C.S."/>
            <person name="Nolan M."/>
            <person name="Tapia R."/>
            <person name="Damoulaki A."/>
            <person name="Kyrpides N.C."/>
            <person name="Typas M.A."/>
            <person name="Pappas K.M."/>
        </authorList>
    </citation>
    <scope>NUCLEOTIDE SEQUENCE [LARGE SCALE GENOMIC DNA]</scope>
    <source>
        <strain evidence="3">ATCC 29192 / DSM 22645 / JCM 10191 / CCUG 17912 / NBRC 13757 / NCIMB 11200 / NRRL B-4491 / Barker I</strain>
    </source>
</reference>
<accession>F8ETC5</accession>
<dbReference type="eggNOG" id="COG4704">
    <property type="taxonomic scope" value="Bacteria"/>
</dbReference>
<dbReference type="HOGENOM" id="CLU_1038091_0_0_5"/>
<dbReference type="AlphaFoldDB" id="F8ETC5"/>
<dbReference type="PATRIC" id="fig|579138.3.peg.1116"/>
<gene>
    <name evidence="2" type="ordered locus">Zymop_1054</name>
</gene>
<feature type="compositionally biased region" description="Low complexity" evidence="1">
    <location>
        <begin position="67"/>
        <end position="85"/>
    </location>
</feature>
<dbReference type="Pfam" id="PF09912">
    <property type="entry name" value="DUF2141"/>
    <property type="match status" value="1"/>
</dbReference>
<evidence type="ECO:0000256" key="1">
    <source>
        <dbReference type="SAM" id="MobiDB-lite"/>
    </source>
</evidence>
<feature type="region of interest" description="Disordered" evidence="1">
    <location>
        <begin position="26"/>
        <end position="89"/>
    </location>
</feature>